<dbReference type="InterPro" id="IPR050428">
    <property type="entry name" value="TCS_sensor_his_kinase"/>
</dbReference>
<dbReference type="GO" id="GO:0005886">
    <property type="term" value="C:plasma membrane"/>
    <property type="evidence" value="ECO:0007669"/>
    <property type="project" value="UniProtKB-SubCell"/>
</dbReference>
<evidence type="ECO:0000256" key="14">
    <source>
        <dbReference type="RuleBase" id="RU364088"/>
    </source>
</evidence>
<dbReference type="InterPro" id="IPR003660">
    <property type="entry name" value="HAMP_dom"/>
</dbReference>
<dbReference type="InterPro" id="IPR005467">
    <property type="entry name" value="His_kinase_dom"/>
</dbReference>
<dbReference type="EMBL" id="CP043046">
    <property type="protein sequence ID" value="QEI05826.1"/>
    <property type="molecule type" value="Genomic_DNA"/>
</dbReference>
<feature type="transmembrane region" description="Helical" evidence="14">
    <location>
        <begin position="21"/>
        <end position="41"/>
    </location>
</feature>
<sequence>MSLKIAADSQKVSSIVSTLSVRLALLAAALLGVLSICVYLATASLHLRAQERLLTLKVNKLTETSELLLRDGDDRFLQLLQANAAKRPGTRLEIARNDGTAFYADPYDDAHRLSAQQRSRGFVLRGTDGTLALQGTFTIDIDQDTQLLDALGRILLLATLIGAVLAGSLAVLAVRHGLRPLYRLATQTEDMAREASPRHLVPTQQIRELTPLVDQFNHLMDHVSASHARLEAFNADVAHELRTPLTSLIGKTELALSRPRSTEDLTDTLVSNLASLRRMGALVNDMLFLARADGGEPARLGEPTSLRALILDMLEYHELAASERNLKLAVEGDLVVAVDEPLFLRALSNLISNATRYATTGSTISVTLETRHGVSYVGVSNQGPVITAENLPRLFDRLYQVDASRSYQAGMHCGLGLSIVAAIARMHGGKTWAQSDVRGTAIGLALPQSQPATPV</sequence>
<evidence type="ECO:0000259" key="16">
    <source>
        <dbReference type="PROSITE" id="PS50885"/>
    </source>
</evidence>
<dbReference type="SUPFAM" id="SSF55874">
    <property type="entry name" value="ATPase domain of HSP90 chaperone/DNA topoisomerase II/histidine kinase"/>
    <property type="match status" value="1"/>
</dbReference>
<comment type="catalytic activity">
    <reaction evidence="1 14">
        <text>ATP + protein L-histidine = ADP + protein N-phospho-L-histidine.</text>
        <dbReference type="EC" id="2.7.13.3"/>
    </reaction>
</comment>
<evidence type="ECO:0000256" key="11">
    <source>
        <dbReference type="ARBA" id="ARBA00022989"/>
    </source>
</evidence>
<evidence type="ECO:0000256" key="12">
    <source>
        <dbReference type="ARBA" id="ARBA00023012"/>
    </source>
</evidence>
<dbReference type="NCBIfam" id="TIGR01386">
    <property type="entry name" value="cztS_silS_copS"/>
    <property type="match status" value="1"/>
</dbReference>
<protein>
    <recommendedName>
        <fullName evidence="14">Sensor protein</fullName>
        <ecNumber evidence="14">2.7.13.3</ecNumber>
    </recommendedName>
</protein>
<reference evidence="17 18" key="1">
    <citation type="submission" date="2019-08" db="EMBL/GenBank/DDBJ databases">
        <title>Amphibian skin-associated Pigmentiphaga: genome sequence and occurrence across geography and hosts.</title>
        <authorList>
            <person name="Bletz M.C."/>
            <person name="Bunk B."/>
            <person name="Sproeer C."/>
            <person name="Biwer P."/>
            <person name="Reiter S."/>
            <person name="Rabemananjara F.C.E."/>
            <person name="Schulz S."/>
            <person name="Overmann J."/>
            <person name="Vences M."/>
        </authorList>
    </citation>
    <scope>NUCLEOTIDE SEQUENCE [LARGE SCALE GENOMIC DNA]</scope>
    <source>
        <strain evidence="17 18">Mada1488</strain>
    </source>
</reference>
<feature type="transmembrane region" description="Helical" evidence="14">
    <location>
        <begin position="154"/>
        <end position="174"/>
    </location>
</feature>
<dbReference type="GO" id="GO:0000155">
    <property type="term" value="F:phosphorelay sensor kinase activity"/>
    <property type="evidence" value="ECO:0007669"/>
    <property type="project" value="InterPro"/>
</dbReference>
<dbReference type="InterPro" id="IPR003594">
    <property type="entry name" value="HATPase_dom"/>
</dbReference>
<comment type="subcellular location">
    <subcellularLocation>
        <location evidence="2 14">Cell inner membrane</location>
    </subcellularLocation>
</comment>
<dbReference type="KEGG" id="pacr:FXN63_08155"/>
<evidence type="ECO:0000256" key="10">
    <source>
        <dbReference type="ARBA" id="ARBA00022840"/>
    </source>
</evidence>
<evidence type="ECO:0000256" key="2">
    <source>
        <dbReference type="ARBA" id="ARBA00004533"/>
    </source>
</evidence>
<dbReference type="RefSeq" id="WP_148814209.1">
    <property type="nucleotide sequence ID" value="NZ_CP043046.1"/>
</dbReference>
<dbReference type="InterPro" id="IPR006290">
    <property type="entry name" value="CztS_silS_copS"/>
</dbReference>
<dbReference type="SMART" id="SM00388">
    <property type="entry name" value="HisKA"/>
    <property type="match status" value="1"/>
</dbReference>
<dbReference type="SMART" id="SM00387">
    <property type="entry name" value="HATPase_c"/>
    <property type="match status" value="1"/>
</dbReference>
<evidence type="ECO:0000313" key="17">
    <source>
        <dbReference type="EMBL" id="QEI05826.1"/>
    </source>
</evidence>
<keyword evidence="4 14" id="KW-0997">Cell inner membrane</keyword>
<feature type="domain" description="Histidine kinase" evidence="15">
    <location>
        <begin position="236"/>
        <end position="450"/>
    </location>
</feature>
<name>A0A5C0AVT3_9BURK</name>
<evidence type="ECO:0000256" key="9">
    <source>
        <dbReference type="ARBA" id="ARBA00022777"/>
    </source>
</evidence>
<evidence type="ECO:0000313" key="18">
    <source>
        <dbReference type="Proteomes" id="UP000325161"/>
    </source>
</evidence>
<dbReference type="Proteomes" id="UP000325161">
    <property type="component" value="Chromosome"/>
</dbReference>
<keyword evidence="6 14" id="KW-0808">Transferase</keyword>
<keyword evidence="10 14" id="KW-0067">ATP-binding</keyword>
<dbReference type="Gene3D" id="3.30.565.10">
    <property type="entry name" value="Histidine kinase-like ATPase, C-terminal domain"/>
    <property type="match status" value="1"/>
</dbReference>
<evidence type="ECO:0000256" key="3">
    <source>
        <dbReference type="ARBA" id="ARBA00022475"/>
    </source>
</evidence>
<keyword evidence="3 14" id="KW-1003">Cell membrane</keyword>
<evidence type="ECO:0000256" key="6">
    <source>
        <dbReference type="ARBA" id="ARBA00022679"/>
    </source>
</evidence>
<keyword evidence="13 14" id="KW-0472">Membrane</keyword>
<dbReference type="EC" id="2.7.13.3" evidence="14"/>
<evidence type="ECO:0000256" key="13">
    <source>
        <dbReference type="ARBA" id="ARBA00023136"/>
    </source>
</evidence>
<keyword evidence="7 14" id="KW-0812">Transmembrane</keyword>
<dbReference type="InterPro" id="IPR003661">
    <property type="entry name" value="HisK_dim/P_dom"/>
</dbReference>
<keyword evidence="18" id="KW-1185">Reference proteome</keyword>
<keyword evidence="11 14" id="KW-1133">Transmembrane helix</keyword>
<keyword evidence="9 14" id="KW-0418">Kinase</keyword>
<dbReference type="CDD" id="cd00075">
    <property type="entry name" value="HATPase"/>
    <property type="match status" value="1"/>
</dbReference>
<comment type="function">
    <text evidence="14">Member of a two-component regulatory system.</text>
</comment>
<dbReference type="AlphaFoldDB" id="A0A5C0AVT3"/>
<accession>A0A5C0AVT3</accession>
<keyword evidence="5" id="KW-0597">Phosphoprotein</keyword>
<evidence type="ECO:0000259" key="15">
    <source>
        <dbReference type="PROSITE" id="PS50109"/>
    </source>
</evidence>
<dbReference type="GO" id="GO:0005524">
    <property type="term" value="F:ATP binding"/>
    <property type="evidence" value="ECO:0007669"/>
    <property type="project" value="UniProtKB-KW"/>
</dbReference>
<organism evidence="17 18">
    <name type="scientific">Pigmentiphaga aceris</name>
    <dbReference type="NCBI Taxonomy" id="1940612"/>
    <lineage>
        <taxon>Bacteria</taxon>
        <taxon>Pseudomonadati</taxon>
        <taxon>Pseudomonadota</taxon>
        <taxon>Betaproteobacteria</taxon>
        <taxon>Burkholderiales</taxon>
        <taxon>Alcaligenaceae</taxon>
        <taxon>Pigmentiphaga</taxon>
    </lineage>
</organism>
<dbReference type="PROSITE" id="PS50885">
    <property type="entry name" value="HAMP"/>
    <property type="match status" value="1"/>
</dbReference>
<dbReference type="SUPFAM" id="SSF47384">
    <property type="entry name" value="Homodimeric domain of signal transducing histidine kinase"/>
    <property type="match status" value="1"/>
</dbReference>
<keyword evidence="8 14" id="KW-0547">Nucleotide-binding</keyword>
<dbReference type="PROSITE" id="PS50109">
    <property type="entry name" value="HIS_KIN"/>
    <property type="match status" value="1"/>
</dbReference>
<dbReference type="OrthoDB" id="9786919at2"/>
<evidence type="ECO:0000256" key="5">
    <source>
        <dbReference type="ARBA" id="ARBA00022553"/>
    </source>
</evidence>
<dbReference type="InterPro" id="IPR036890">
    <property type="entry name" value="HATPase_C_sf"/>
</dbReference>
<dbReference type="PANTHER" id="PTHR45436:SF9">
    <property type="entry name" value="SENSOR PROTEIN"/>
    <property type="match status" value="1"/>
</dbReference>
<feature type="domain" description="HAMP" evidence="16">
    <location>
        <begin position="175"/>
        <end position="228"/>
    </location>
</feature>
<dbReference type="CDD" id="cd00082">
    <property type="entry name" value="HisKA"/>
    <property type="match status" value="1"/>
</dbReference>
<evidence type="ECO:0000256" key="7">
    <source>
        <dbReference type="ARBA" id="ARBA00022692"/>
    </source>
</evidence>
<dbReference type="Pfam" id="PF00512">
    <property type="entry name" value="HisKA"/>
    <property type="match status" value="1"/>
</dbReference>
<dbReference type="PANTHER" id="PTHR45436">
    <property type="entry name" value="SENSOR HISTIDINE KINASE YKOH"/>
    <property type="match status" value="1"/>
</dbReference>
<dbReference type="InterPro" id="IPR036097">
    <property type="entry name" value="HisK_dim/P_sf"/>
</dbReference>
<evidence type="ECO:0000256" key="1">
    <source>
        <dbReference type="ARBA" id="ARBA00000085"/>
    </source>
</evidence>
<dbReference type="Pfam" id="PF02518">
    <property type="entry name" value="HATPase_c"/>
    <property type="match status" value="1"/>
</dbReference>
<keyword evidence="12 14" id="KW-0902">Two-component regulatory system</keyword>
<dbReference type="Gene3D" id="1.10.287.130">
    <property type="match status" value="1"/>
</dbReference>
<evidence type="ECO:0000256" key="8">
    <source>
        <dbReference type="ARBA" id="ARBA00022741"/>
    </source>
</evidence>
<proteinExistence type="predicted"/>
<evidence type="ECO:0000256" key="4">
    <source>
        <dbReference type="ARBA" id="ARBA00022519"/>
    </source>
</evidence>
<gene>
    <name evidence="17" type="ORF">FXN63_08155</name>
</gene>
<dbReference type="Gene3D" id="6.10.340.10">
    <property type="match status" value="1"/>
</dbReference>
<dbReference type="FunFam" id="1.10.287.130:FF:000001">
    <property type="entry name" value="Two-component sensor histidine kinase"/>
    <property type="match status" value="1"/>
</dbReference>